<comment type="similarity">
    <text evidence="1">Belongs to the glycosyltransferase 2 family.</text>
</comment>
<comment type="caution">
    <text evidence="5">The sequence shown here is derived from an EMBL/GenBank/DDBJ whole genome shotgun (WGS) entry which is preliminary data.</text>
</comment>
<evidence type="ECO:0000313" key="6">
    <source>
        <dbReference type="Proteomes" id="UP000530571"/>
    </source>
</evidence>
<keyword evidence="2" id="KW-0328">Glycosyltransferase</keyword>
<gene>
    <name evidence="5" type="ORF">GGR30_003397</name>
</gene>
<keyword evidence="3 5" id="KW-0808">Transferase</keyword>
<reference evidence="5 6" key="1">
    <citation type="submission" date="2020-08" db="EMBL/GenBank/DDBJ databases">
        <title>Genomic Encyclopedia of Type Strains, Phase IV (KMG-IV): sequencing the most valuable type-strain genomes for metagenomic binning, comparative biology and taxonomic classification.</title>
        <authorList>
            <person name="Goeker M."/>
        </authorList>
    </citation>
    <scope>NUCLEOTIDE SEQUENCE [LARGE SCALE GENOMIC DNA]</scope>
    <source>
        <strain evidence="5 6">DSM 28101</strain>
    </source>
</reference>
<evidence type="ECO:0000313" key="5">
    <source>
        <dbReference type="EMBL" id="MBB4123452.1"/>
    </source>
</evidence>
<dbReference type="InterPro" id="IPR029044">
    <property type="entry name" value="Nucleotide-diphossugar_trans"/>
</dbReference>
<dbReference type="Gene3D" id="3.90.550.10">
    <property type="entry name" value="Spore Coat Polysaccharide Biosynthesis Protein SpsA, Chain A"/>
    <property type="match status" value="1"/>
</dbReference>
<dbReference type="PANTHER" id="PTHR43685:SF5">
    <property type="entry name" value="GLYCOSYLTRANSFERASE EPSE-RELATED"/>
    <property type="match status" value="1"/>
</dbReference>
<dbReference type="InterPro" id="IPR050834">
    <property type="entry name" value="Glycosyltransf_2"/>
</dbReference>
<name>A0A7W6KLM9_9HYPH</name>
<proteinExistence type="inferred from homology"/>
<dbReference type="CDD" id="cd00761">
    <property type="entry name" value="Glyco_tranf_GTA_type"/>
    <property type="match status" value="1"/>
</dbReference>
<evidence type="ECO:0000256" key="3">
    <source>
        <dbReference type="ARBA" id="ARBA00022679"/>
    </source>
</evidence>
<protein>
    <submittedName>
        <fullName evidence="5">Glycosyltransferase involved in cell wall biosynthesis</fullName>
    </submittedName>
</protein>
<dbReference type="AlphaFoldDB" id="A0A7W6KLM9"/>
<evidence type="ECO:0000256" key="1">
    <source>
        <dbReference type="ARBA" id="ARBA00006739"/>
    </source>
</evidence>
<dbReference type="Proteomes" id="UP000530571">
    <property type="component" value="Unassembled WGS sequence"/>
</dbReference>
<dbReference type="Pfam" id="PF00535">
    <property type="entry name" value="Glycos_transf_2"/>
    <property type="match status" value="1"/>
</dbReference>
<dbReference type="GO" id="GO:0016757">
    <property type="term" value="F:glycosyltransferase activity"/>
    <property type="evidence" value="ECO:0007669"/>
    <property type="project" value="UniProtKB-KW"/>
</dbReference>
<evidence type="ECO:0000259" key="4">
    <source>
        <dbReference type="Pfam" id="PF00535"/>
    </source>
</evidence>
<sequence length="305" mass="33586">MPKVSVVMPVYNGEAFLFDSISSMLCQTYADFELVIIDDASHDGSGEMVSRFSDRRIVYRRLAENGGSAIATNEGHRLAGGTYIAHMDQDDVAPPDRLQKQAEFLERHRTVTVLGGMMSLFGQGAGEARVPLRDGEIKAGLLAGIGHVYNPTVMFRRGFSQRHGLHFRPALKQAADWGYFAEVLLCGGRFANIDAVLLRHRIHARQQSQSVPAVDAELSVMRARILALFYPCLSGRECAALAPLLQWIAPSPLTRDALTDGLEVLAKAYAWKKRSAAGEDRKALDRYLGACRRRAEAALAQTRTV</sequence>
<dbReference type="InterPro" id="IPR001173">
    <property type="entry name" value="Glyco_trans_2-like"/>
</dbReference>
<organism evidence="5 6">
    <name type="scientific">Martelella radicis</name>
    <dbReference type="NCBI Taxonomy" id="1397476"/>
    <lineage>
        <taxon>Bacteria</taxon>
        <taxon>Pseudomonadati</taxon>
        <taxon>Pseudomonadota</taxon>
        <taxon>Alphaproteobacteria</taxon>
        <taxon>Hyphomicrobiales</taxon>
        <taxon>Aurantimonadaceae</taxon>
        <taxon>Martelella</taxon>
    </lineage>
</organism>
<keyword evidence="6" id="KW-1185">Reference proteome</keyword>
<accession>A0A7W6KLM9</accession>
<dbReference type="RefSeq" id="WP_183488467.1">
    <property type="nucleotide sequence ID" value="NZ_JACIDZ010000012.1"/>
</dbReference>
<evidence type="ECO:0000256" key="2">
    <source>
        <dbReference type="ARBA" id="ARBA00022676"/>
    </source>
</evidence>
<dbReference type="EMBL" id="JACIDZ010000012">
    <property type="protein sequence ID" value="MBB4123452.1"/>
    <property type="molecule type" value="Genomic_DNA"/>
</dbReference>
<dbReference type="SUPFAM" id="SSF53448">
    <property type="entry name" value="Nucleotide-diphospho-sugar transferases"/>
    <property type="match status" value="1"/>
</dbReference>
<feature type="domain" description="Glycosyltransferase 2-like" evidence="4">
    <location>
        <begin position="5"/>
        <end position="130"/>
    </location>
</feature>
<dbReference type="PANTHER" id="PTHR43685">
    <property type="entry name" value="GLYCOSYLTRANSFERASE"/>
    <property type="match status" value="1"/>
</dbReference>